<proteinExistence type="predicted"/>
<reference evidence="1" key="1">
    <citation type="submission" date="2018-02" db="EMBL/GenBank/DDBJ databases">
        <title>Rhizophora mucronata_Transcriptome.</title>
        <authorList>
            <person name="Meera S.P."/>
            <person name="Sreeshan A."/>
            <person name="Augustine A."/>
        </authorList>
    </citation>
    <scope>NUCLEOTIDE SEQUENCE</scope>
    <source>
        <tissue evidence="1">Leaf</tissue>
    </source>
</reference>
<organism evidence="1">
    <name type="scientific">Rhizophora mucronata</name>
    <name type="common">Asiatic mangrove</name>
    <dbReference type="NCBI Taxonomy" id="61149"/>
    <lineage>
        <taxon>Eukaryota</taxon>
        <taxon>Viridiplantae</taxon>
        <taxon>Streptophyta</taxon>
        <taxon>Embryophyta</taxon>
        <taxon>Tracheophyta</taxon>
        <taxon>Spermatophyta</taxon>
        <taxon>Magnoliopsida</taxon>
        <taxon>eudicotyledons</taxon>
        <taxon>Gunneridae</taxon>
        <taxon>Pentapetalae</taxon>
        <taxon>rosids</taxon>
        <taxon>fabids</taxon>
        <taxon>Malpighiales</taxon>
        <taxon>Rhizophoraceae</taxon>
        <taxon>Rhizophora</taxon>
    </lineage>
</organism>
<dbReference type="EMBL" id="GGEC01000809">
    <property type="protein sequence ID" value="MBW81292.1"/>
    <property type="molecule type" value="Transcribed_RNA"/>
</dbReference>
<sequence length="22" mass="2716">MYRVTSFKNIAQKVILFEDIHY</sequence>
<evidence type="ECO:0000313" key="1">
    <source>
        <dbReference type="EMBL" id="MBW81292.1"/>
    </source>
</evidence>
<name>A0A2P2IJ93_RHIMU</name>
<dbReference type="AlphaFoldDB" id="A0A2P2IJ93"/>
<protein>
    <submittedName>
        <fullName evidence="1">Uncharacterized protein</fullName>
    </submittedName>
</protein>
<accession>A0A2P2IJ93</accession>